<dbReference type="PANTHER" id="PTHR43434:SF1">
    <property type="entry name" value="PHOSPHOGLYCOLATE PHOSPHATASE"/>
    <property type="match status" value="1"/>
</dbReference>
<dbReference type="SUPFAM" id="SSF56784">
    <property type="entry name" value="HAD-like"/>
    <property type="match status" value="1"/>
</dbReference>
<evidence type="ECO:0000313" key="1">
    <source>
        <dbReference type="EMBL" id="EFG55555.1"/>
    </source>
</evidence>
<dbReference type="InterPro" id="IPR041492">
    <property type="entry name" value="HAD_2"/>
</dbReference>
<dbReference type="Pfam" id="PF13419">
    <property type="entry name" value="HAD_2"/>
    <property type="match status" value="1"/>
</dbReference>
<evidence type="ECO:0000313" key="2">
    <source>
        <dbReference type="Proteomes" id="UP000004069"/>
    </source>
</evidence>
<reference evidence="1 2" key="1">
    <citation type="submission" date="2010-04" db="EMBL/GenBank/DDBJ databases">
        <authorList>
            <person name="Muzny D."/>
            <person name="Qin X."/>
            <person name="Deng J."/>
            <person name="Jiang H."/>
            <person name="Liu Y."/>
            <person name="Qu J."/>
            <person name="Song X.-Z."/>
            <person name="Zhang L."/>
            <person name="Thornton R."/>
            <person name="Coyle M."/>
            <person name="Francisco L."/>
            <person name="Jackson L."/>
            <person name="Javaid M."/>
            <person name="Korchina V."/>
            <person name="Kovar C."/>
            <person name="Mata R."/>
            <person name="Mathew T."/>
            <person name="Ngo R."/>
            <person name="Nguyen L."/>
            <person name="Nguyen N."/>
            <person name="Okwuonu G."/>
            <person name="Ongeri F."/>
            <person name="Pham C."/>
            <person name="Simmons D."/>
            <person name="Wilczek-Boney K."/>
            <person name="Hale W."/>
            <person name="Jakkamsetti A."/>
            <person name="Pham P."/>
            <person name="Ruth R."/>
            <person name="San Lucas F."/>
            <person name="Warren J."/>
            <person name="Zhang J."/>
            <person name="Zhao Z."/>
            <person name="Zhou C."/>
            <person name="Zhu D."/>
            <person name="Lee S."/>
            <person name="Bess C."/>
            <person name="Blankenburg K."/>
            <person name="Forbes L."/>
            <person name="Fu Q."/>
            <person name="Gubbala S."/>
            <person name="Hirani K."/>
            <person name="Jayaseelan J.C."/>
            <person name="Lara F."/>
            <person name="Munidasa M."/>
            <person name="Palculict T."/>
            <person name="Patil S."/>
            <person name="Pu L.-L."/>
            <person name="Saada N."/>
            <person name="Tang L."/>
            <person name="Weissenberger G."/>
            <person name="Zhu Y."/>
            <person name="Hemphill L."/>
            <person name="Shang Y."/>
            <person name="Youmans B."/>
            <person name="Ayvaz T."/>
            <person name="Ross M."/>
            <person name="Santibanez J."/>
            <person name="Aqrawi P."/>
            <person name="Gross S."/>
            <person name="Joshi V."/>
            <person name="Fowler G."/>
            <person name="Nazareth L."/>
            <person name="Reid J."/>
            <person name="Worley K."/>
            <person name="Petrosino J."/>
            <person name="Highlander S."/>
            <person name="Gibbs R."/>
        </authorList>
    </citation>
    <scope>NUCLEOTIDE SEQUENCE [LARGE SCALE GENOMIC DNA]</scope>
    <source>
        <strain evidence="1 2">DSM 11664</strain>
    </source>
</reference>
<dbReference type="GO" id="GO:0006281">
    <property type="term" value="P:DNA repair"/>
    <property type="evidence" value="ECO:0007669"/>
    <property type="project" value="TreeGrafter"/>
</dbReference>
<dbReference type="InterPro" id="IPR023214">
    <property type="entry name" value="HAD_sf"/>
</dbReference>
<evidence type="ECO:0008006" key="3">
    <source>
        <dbReference type="Google" id="ProtNLM"/>
    </source>
</evidence>
<dbReference type="PANTHER" id="PTHR43434">
    <property type="entry name" value="PHOSPHOGLYCOLATE PHOSPHATASE"/>
    <property type="match status" value="1"/>
</dbReference>
<comment type="caution">
    <text evidence="1">The sequence shown here is derived from an EMBL/GenBank/DDBJ whole genome shotgun (WGS) entry which is preliminary data.</text>
</comment>
<dbReference type="AlphaFoldDB" id="D4YT85"/>
<gene>
    <name evidence="1" type="ORF">HMPREF0493_0746</name>
</gene>
<dbReference type="InterPro" id="IPR050155">
    <property type="entry name" value="HAD-like_hydrolase_sf"/>
</dbReference>
<dbReference type="STRING" id="83683.B1745_01480"/>
<sequence>MPTIIKKIKVPIIPVFYLKFFIKIQNAIKIIQCNQRRKIVNTFESLIFVPEGTLLNEKLALKTALRQTLKKQQRNFGPSERLKYTQLSNGFKLLSEGQQIQLLLQNFLPDHVNAQETFYGFLRKQHQLIKNSRDFLEQVKGKLNLVALGKERKAELLPRLKEARIADYFETLYFADDFTTKFPEKNNLIQVVNDLQLDPDTSLVVGSNLTEEIQAAENAHLKSLWLTPKREKISITPHPTLHLSRLLDLLFYLNI</sequence>
<proteinExistence type="predicted"/>
<organism evidence="1 2">
    <name type="scientific">Lactobacillus amylolyticus DSM 11664</name>
    <dbReference type="NCBI Taxonomy" id="585524"/>
    <lineage>
        <taxon>Bacteria</taxon>
        <taxon>Bacillati</taxon>
        <taxon>Bacillota</taxon>
        <taxon>Bacilli</taxon>
        <taxon>Lactobacillales</taxon>
        <taxon>Lactobacillaceae</taxon>
        <taxon>Lactobacillus</taxon>
    </lineage>
</organism>
<protein>
    <recommendedName>
        <fullName evidence="3">Haloacid dehalogenase-like hydrolase</fullName>
    </recommendedName>
</protein>
<dbReference type="Gene3D" id="3.40.50.1000">
    <property type="entry name" value="HAD superfamily/HAD-like"/>
    <property type="match status" value="1"/>
</dbReference>
<keyword evidence="2" id="KW-1185">Reference proteome</keyword>
<dbReference type="eggNOG" id="COG1011">
    <property type="taxonomic scope" value="Bacteria"/>
</dbReference>
<accession>D4YT85</accession>
<dbReference type="GO" id="GO:0008967">
    <property type="term" value="F:phosphoglycolate phosphatase activity"/>
    <property type="evidence" value="ECO:0007669"/>
    <property type="project" value="TreeGrafter"/>
</dbReference>
<dbReference type="EMBL" id="ADNY01000029">
    <property type="protein sequence ID" value="EFG55555.1"/>
    <property type="molecule type" value="Genomic_DNA"/>
</dbReference>
<dbReference type="InterPro" id="IPR036412">
    <property type="entry name" value="HAD-like_sf"/>
</dbReference>
<name>D4YT85_9LACO</name>
<dbReference type="GO" id="GO:0005829">
    <property type="term" value="C:cytosol"/>
    <property type="evidence" value="ECO:0007669"/>
    <property type="project" value="TreeGrafter"/>
</dbReference>
<dbReference type="Proteomes" id="UP000004069">
    <property type="component" value="Unassembled WGS sequence"/>
</dbReference>
<dbReference type="Gene3D" id="1.10.150.520">
    <property type="match status" value="1"/>
</dbReference>